<evidence type="ECO:0000313" key="3">
    <source>
        <dbReference type="EMBL" id="CAF1508078.1"/>
    </source>
</evidence>
<dbReference type="EMBL" id="CAJNOM010000498">
    <property type="protein sequence ID" value="CAF1470864.1"/>
    <property type="molecule type" value="Genomic_DNA"/>
</dbReference>
<organism evidence="2 4">
    <name type="scientific">Adineta steineri</name>
    <dbReference type="NCBI Taxonomy" id="433720"/>
    <lineage>
        <taxon>Eukaryota</taxon>
        <taxon>Metazoa</taxon>
        <taxon>Spiralia</taxon>
        <taxon>Gnathifera</taxon>
        <taxon>Rotifera</taxon>
        <taxon>Eurotatoria</taxon>
        <taxon>Bdelloidea</taxon>
        <taxon>Adinetida</taxon>
        <taxon>Adinetidae</taxon>
        <taxon>Adineta</taxon>
    </lineage>
</organism>
<protein>
    <submittedName>
        <fullName evidence="2">Uncharacterized protein</fullName>
    </submittedName>
</protein>
<reference evidence="2" key="1">
    <citation type="submission" date="2021-02" db="EMBL/GenBank/DDBJ databases">
        <authorList>
            <person name="Nowell W R."/>
        </authorList>
    </citation>
    <scope>NUCLEOTIDE SEQUENCE</scope>
</reference>
<evidence type="ECO:0000313" key="4">
    <source>
        <dbReference type="Proteomes" id="UP000663832"/>
    </source>
</evidence>
<dbReference type="Proteomes" id="UP000663832">
    <property type="component" value="Unassembled WGS sequence"/>
</dbReference>
<name>A0A815R1L0_9BILA</name>
<dbReference type="EMBL" id="CAJNOI010000008">
    <property type="protein sequence ID" value="CAF0772411.1"/>
    <property type="molecule type" value="Genomic_DNA"/>
</dbReference>
<sequence>MLHHIEFKWSSIYSIHGLRNRIVRILLQTFHSERLPLVGLCEMDQKTIEELVFPIIRTLGYRIKYIPPTYHTSHSTPDDHEHFKEELSNFYGERLYTQVTQLRQQPRSTKKPTQIETSTYSKTAVDHCSSPVIMNNLHNNKSFYSTRSLSYSDMDLSQ</sequence>
<comment type="caution">
    <text evidence="2">The sequence shown here is derived from an EMBL/GenBank/DDBJ whole genome shotgun (WGS) entry which is preliminary data.</text>
</comment>
<dbReference type="EMBL" id="CAJNOM010000577">
    <property type="protein sequence ID" value="CAF1508078.1"/>
    <property type="molecule type" value="Genomic_DNA"/>
</dbReference>
<proteinExistence type="predicted"/>
<gene>
    <name evidence="1" type="ORF">BJG266_LOCUS3648</name>
    <name evidence="2" type="ORF">QVE165_LOCUS41580</name>
    <name evidence="3" type="ORF">QVE165_LOCUS43936</name>
</gene>
<dbReference type="AlphaFoldDB" id="A0A815R1L0"/>
<accession>A0A815R1L0</accession>
<keyword evidence="4" id="KW-1185">Reference proteome</keyword>
<dbReference type="Proteomes" id="UP000663877">
    <property type="component" value="Unassembled WGS sequence"/>
</dbReference>
<evidence type="ECO:0000313" key="1">
    <source>
        <dbReference type="EMBL" id="CAF0772411.1"/>
    </source>
</evidence>
<evidence type="ECO:0000313" key="2">
    <source>
        <dbReference type="EMBL" id="CAF1470864.1"/>
    </source>
</evidence>